<protein>
    <submittedName>
        <fullName evidence="8">Replication endonuclease</fullName>
    </submittedName>
</protein>
<dbReference type="GO" id="GO:0006260">
    <property type="term" value="P:DNA replication"/>
    <property type="evidence" value="ECO:0007669"/>
    <property type="project" value="UniProtKB-KW"/>
</dbReference>
<evidence type="ECO:0000313" key="8">
    <source>
        <dbReference type="EMBL" id="HAJ5802869.1"/>
    </source>
</evidence>
<reference evidence="8 9" key="1">
    <citation type="journal article" date="2018" name="Genome Biol.">
        <title>SKESA: strategic k-mer extension for scrupulous assemblies.</title>
        <authorList>
            <person name="Souvorov A."/>
            <person name="Agarwala R."/>
            <person name="Lipman D.J."/>
        </authorList>
    </citation>
    <scope>NUCLEOTIDE SEQUENCE [LARGE SCALE GENOMIC DNA]</scope>
    <source>
        <strain evidence="9">ecoli[ST-405]</strain>
    </source>
</reference>
<comment type="similarity">
    <text evidence="2">Belongs to the phage GPA family.</text>
</comment>
<evidence type="ECO:0000256" key="4">
    <source>
        <dbReference type="ARBA" id="ARBA00022722"/>
    </source>
</evidence>
<evidence type="ECO:0000313" key="9">
    <source>
        <dbReference type="Proteomes" id="UP000842519"/>
    </source>
</evidence>
<organism evidence="8 9">
    <name type="scientific">Escherichia coli</name>
    <dbReference type="NCBI Taxonomy" id="562"/>
    <lineage>
        <taxon>Bacteria</taxon>
        <taxon>Pseudomonadati</taxon>
        <taxon>Pseudomonadota</taxon>
        <taxon>Gammaproteobacteria</taxon>
        <taxon>Enterobacterales</taxon>
        <taxon>Enterobacteriaceae</taxon>
        <taxon>Escherichia</taxon>
    </lineage>
</organism>
<evidence type="ECO:0000256" key="2">
    <source>
        <dbReference type="ARBA" id="ARBA00009260"/>
    </source>
</evidence>
<dbReference type="AlphaFoldDB" id="A0AAN5FZQ8"/>
<gene>
    <name evidence="8" type="ORF">HLZ39_00005</name>
</gene>
<dbReference type="InterPro" id="IPR008766">
    <property type="entry name" value="Replication_gene_A-like"/>
</dbReference>
<accession>A0AAN5FZQ8</accession>
<sequence>MAIKASGRFVPPSAFAAGTGKTFTGAYAWSAPREAVGRERPLTRDEMRQVQGVLSTINRLPYFLRSLFTSRYDYIRRNKSPVHGFYFLTSTFQRRLWPRIERVNQRHEMNTDASLLFLAERDHYARLPGMNDKELKKFAARISSQLFMMYEELSDAWVDAHGEKESLFTDEAQAHLYGHVAGAARAFNISPLYWKKYRKGQMTTRQAYSAIARLFNDEWWTHQLKGQRMRWHE</sequence>
<evidence type="ECO:0000256" key="1">
    <source>
        <dbReference type="ARBA" id="ARBA00003293"/>
    </source>
</evidence>
<feature type="domain" description="Replication gene A protein-like" evidence="7">
    <location>
        <begin position="133"/>
        <end position="233"/>
    </location>
</feature>
<evidence type="ECO:0000256" key="3">
    <source>
        <dbReference type="ARBA" id="ARBA00022705"/>
    </source>
</evidence>
<keyword evidence="6" id="KW-0378">Hydrolase</keyword>
<evidence type="ECO:0000256" key="6">
    <source>
        <dbReference type="ARBA" id="ARBA00022801"/>
    </source>
</evidence>
<comment type="caution">
    <text evidence="8">The sequence shown here is derived from an EMBL/GenBank/DDBJ whole genome shotgun (WGS) entry which is preliminary data.</text>
</comment>
<keyword evidence="4" id="KW-0540">Nuclease</keyword>
<keyword evidence="3" id="KW-0235">DNA replication</keyword>
<comment type="function">
    <text evidence="1">Possible endonuclease which induces a single-strand cut and initiates DNA replication.</text>
</comment>
<keyword evidence="5 8" id="KW-0255">Endonuclease</keyword>
<evidence type="ECO:0000259" key="7">
    <source>
        <dbReference type="Pfam" id="PF05840"/>
    </source>
</evidence>
<evidence type="ECO:0000256" key="5">
    <source>
        <dbReference type="ARBA" id="ARBA00022759"/>
    </source>
</evidence>
<dbReference type="GO" id="GO:0016787">
    <property type="term" value="F:hydrolase activity"/>
    <property type="evidence" value="ECO:0007669"/>
    <property type="project" value="UniProtKB-KW"/>
</dbReference>
<dbReference type="GO" id="GO:0004519">
    <property type="term" value="F:endonuclease activity"/>
    <property type="evidence" value="ECO:0007669"/>
    <property type="project" value="UniProtKB-KW"/>
</dbReference>
<name>A0AAN5FZQ8_ECOLX</name>
<dbReference type="EMBL" id="DABGKQ010000001">
    <property type="protein sequence ID" value="HAJ5802869.1"/>
    <property type="molecule type" value="Genomic_DNA"/>
</dbReference>
<dbReference type="Pfam" id="PF05840">
    <property type="entry name" value="Phage_GPA"/>
    <property type="match status" value="1"/>
</dbReference>
<dbReference type="Proteomes" id="UP000842519">
    <property type="component" value="Unassembled WGS sequence"/>
</dbReference>
<proteinExistence type="inferred from homology"/>
<feature type="non-terminal residue" evidence="8">
    <location>
        <position position="233"/>
    </location>
</feature>